<feature type="region of interest" description="Disordered" evidence="1">
    <location>
        <begin position="91"/>
        <end position="130"/>
    </location>
</feature>
<keyword evidence="3" id="KW-1185">Reference proteome</keyword>
<accession>A0A2U1ZX32</accession>
<name>A0A2U1ZX32_9MICO</name>
<protein>
    <submittedName>
        <fullName evidence="2">Uncharacterized protein</fullName>
    </submittedName>
</protein>
<dbReference type="Proteomes" id="UP000245166">
    <property type="component" value="Unassembled WGS sequence"/>
</dbReference>
<sequence length="130" mass="13711">MKDKAESLATRRRRPWIVAGVVLALLLQMVPAFAFRFATVGVPNANSQTFTQANTPNVVATYSASGGNTVMAPALDTWPWTGAASTTFTPNLTTNPSAKQFEVAPTGCPGRLRSSSATTGAPSPSRSRVR</sequence>
<dbReference type="EMBL" id="PYHR01000002">
    <property type="protein sequence ID" value="PWD51547.1"/>
    <property type="molecule type" value="Genomic_DNA"/>
</dbReference>
<dbReference type="AlphaFoldDB" id="A0A2U1ZX32"/>
<comment type="caution">
    <text evidence="2">The sequence shown here is derived from an EMBL/GenBank/DDBJ whole genome shotgun (WGS) entry which is preliminary data.</text>
</comment>
<gene>
    <name evidence="2" type="ORF">C8046_13660</name>
</gene>
<organism evidence="2 3">
    <name type="scientific">Serinibacter arcticus</name>
    <dbReference type="NCBI Taxonomy" id="1655435"/>
    <lineage>
        <taxon>Bacteria</taxon>
        <taxon>Bacillati</taxon>
        <taxon>Actinomycetota</taxon>
        <taxon>Actinomycetes</taxon>
        <taxon>Micrococcales</taxon>
        <taxon>Beutenbergiaceae</taxon>
        <taxon>Serinibacter</taxon>
    </lineage>
</organism>
<evidence type="ECO:0000256" key="1">
    <source>
        <dbReference type="SAM" id="MobiDB-lite"/>
    </source>
</evidence>
<evidence type="ECO:0000313" key="2">
    <source>
        <dbReference type="EMBL" id="PWD51547.1"/>
    </source>
</evidence>
<evidence type="ECO:0000313" key="3">
    <source>
        <dbReference type="Proteomes" id="UP000245166"/>
    </source>
</evidence>
<dbReference type="RefSeq" id="WP_109229926.1">
    <property type="nucleotide sequence ID" value="NZ_PYHR01000002.1"/>
</dbReference>
<reference evidence="2 3" key="1">
    <citation type="submission" date="2018-03" db="EMBL/GenBank/DDBJ databases">
        <title>Genome assembly of novel Miniimonas species PCH200.</title>
        <authorList>
            <person name="Thakur V."/>
            <person name="Kumar V."/>
            <person name="Singh D."/>
        </authorList>
    </citation>
    <scope>NUCLEOTIDE SEQUENCE [LARGE SCALE GENOMIC DNA]</scope>
    <source>
        <strain evidence="2 3">PCH200</strain>
    </source>
</reference>
<feature type="compositionally biased region" description="Low complexity" evidence="1">
    <location>
        <begin position="113"/>
        <end position="130"/>
    </location>
</feature>
<proteinExistence type="predicted"/>